<keyword evidence="4" id="KW-1185">Reference proteome</keyword>
<feature type="chain" id="PRO_5047234223" description="SbsA Ig-like domain-containing protein" evidence="2">
    <location>
        <begin position="26"/>
        <end position="578"/>
    </location>
</feature>
<name>A0ABY7GZR3_9BACT</name>
<evidence type="ECO:0000313" key="4">
    <source>
        <dbReference type="Proteomes" id="UP001164459"/>
    </source>
</evidence>
<keyword evidence="2" id="KW-0732">Signal</keyword>
<sequence>MRSPLRLKLALGLVVVLAGCPPPVANTPTTDSDSDSSGSTTDAPTTGEMPTSTSDPPTPTTGDEEEFDGVIAPATRTYRPLDGPEIAAARDPLLDYTEMAIVAVGATYSPIYAEAESRLEFAGVPEAVYQLRTRLPGLPELPGVPGPQQVTVSQARQLGNYAGIFAGRSDVAFTDDVATAVSVSVGDMLPLGPEDQFELYSYNADALLLVFPNLDPEDMSGSPQLDATEIGEWSIAWRPDSGRVGWPLVDTGEGDDFWLGHLAARPLVPEPMGAELQDPWSFAQQYVLAETAKLSLSPMESGATTAVTGTFKKIDSEFVSLDLRASEFMAELQVYDADLKSVGCFVAAVLEPGTEHPITGMTPNLGGINVYGLDAPVDPGCMGPDCATMFVTPGDRVLDLEVGDPYSDDGTQTLIVQCSRYVFVPDPGGGGVYDYLGSDLIVQGRLEELALAPIVPKLGLVRDLAVNGVEVAPDSSLSGVGVNPTISFSAPKFGAPDAYTITIRTIDDIDGVDGPVLRRSLGSIRTEFTEVTIPDGYLEPGGHYYIQVTAERGRGLTEAHADSHDIWLSRAMTGVLSP</sequence>
<dbReference type="RefSeq" id="WP_269034736.1">
    <property type="nucleotide sequence ID" value="NZ_CP114040.1"/>
</dbReference>
<feature type="compositionally biased region" description="Low complexity" evidence="1">
    <location>
        <begin position="27"/>
        <end position="55"/>
    </location>
</feature>
<feature type="signal peptide" evidence="2">
    <location>
        <begin position="1"/>
        <end position="25"/>
    </location>
</feature>
<protein>
    <recommendedName>
        <fullName evidence="5">SbsA Ig-like domain-containing protein</fullName>
    </recommendedName>
</protein>
<gene>
    <name evidence="3" type="ORF">O0S08_39920</name>
</gene>
<proteinExistence type="predicted"/>
<evidence type="ECO:0000313" key="3">
    <source>
        <dbReference type="EMBL" id="WAS92387.1"/>
    </source>
</evidence>
<evidence type="ECO:0008006" key="5">
    <source>
        <dbReference type="Google" id="ProtNLM"/>
    </source>
</evidence>
<dbReference type="PROSITE" id="PS51257">
    <property type="entry name" value="PROKAR_LIPOPROTEIN"/>
    <property type="match status" value="1"/>
</dbReference>
<dbReference type="EMBL" id="CP114040">
    <property type="protein sequence ID" value="WAS92387.1"/>
    <property type="molecule type" value="Genomic_DNA"/>
</dbReference>
<organism evidence="3 4">
    <name type="scientific">Nannocystis punicea</name>
    <dbReference type="NCBI Taxonomy" id="2995304"/>
    <lineage>
        <taxon>Bacteria</taxon>
        <taxon>Pseudomonadati</taxon>
        <taxon>Myxococcota</taxon>
        <taxon>Polyangia</taxon>
        <taxon>Nannocystales</taxon>
        <taxon>Nannocystaceae</taxon>
        <taxon>Nannocystis</taxon>
    </lineage>
</organism>
<evidence type="ECO:0000256" key="2">
    <source>
        <dbReference type="SAM" id="SignalP"/>
    </source>
</evidence>
<feature type="region of interest" description="Disordered" evidence="1">
    <location>
        <begin position="24"/>
        <end position="68"/>
    </location>
</feature>
<dbReference type="Proteomes" id="UP001164459">
    <property type="component" value="Chromosome"/>
</dbReference>
<accession>A0ABY7GZR3</accession>
<reference evidence="3" key="1">
    <citation type="submission" date="2022-11" db="EMBL/GenBank/DDBJ databases">
        <title>Minimal conservation of predation-associated metabolite biosynthetic gene clusters underscores biosynthetic potential of Myxococcota including descriptions for ten novel species: Archangium lansinium sp. nov., Myxococcus landrumus sp. nov., Nannocystis bai.</title>
        <authorList>
            <person name="Ahearne A."/>
            <person name="Stevens C."/>
            <person name="Dowd S."/>
        </authorList>
    </citation>
    <scope>NUCLEOTIDE SEQUENCE</scope>
    <source>
        <strain evidence="3">Fl3</strain>
    </source>
</reference>
<evidence type="ECO:0000256" key="1">
    <source>
        <dbReference type="SAM" id="MobiDB-lite"/>
    </source>
</evidence>